<comment type="caution">
    <text evidence="1">The sequence shown here is derived from an EMBL/GenBank/DDBJ whole genome shotgun (WGS) entry which is preliminary data.</text>
</comment>
<evidence type="ECO:0000313" key="2">
    <source>
        <dbReference type="Proteomes" id="UP000187203"/>
    </source>
</evidence>
<accession>A0A1R3I3E4</accession>
<name>A0A1R3I3E4_9ROSI</name>
<gene>
    <name evidence="1" type="ORF">COLO4_25336</name>
</gene>
<evidence type="ECO:0000313" key="1">
    <source>
        <dbReference type="EMBL" id="OMO77115.1"/>
    </source>
</evidence>
<reference evidence="2" key="1">
    <citation type="submission" date="2013-09" db="EMBL/GenBank/DDBJ databases">
        <title>Corchorus olitorius genome sequencing.</title>
        <authorList>
            <person name="Alam M."/>
            <person name="Haque M.S."/>
            <person name="Islam M.S."/>
            <person name="Emdad E.M."/>
            <person name="Islam M.M."/>
            <person name="Ahmed B."/>
            <person name="Halim A."/>
            <person name="Hossen Q.M.M."/>
            <person name="Hossain M.Z."/>
            <person name="Ahmed R."/>
            <person name="Khan M.M."/>
            <person name="Islam R."/>
            <person name="Rashid M.M."/>
            <person name="Khan S.A."/>
            <person name="Rahman M.S."/>
            <person name="Alam M."/>
            <person name="Yahiya A.S."/>
            <person name="Khan M.S."/>
            <person name="Azam M.S."/>
            <person name="Haque T."/>
            <person name="Lashkar M.Z.H."/>
            <person name="Akhand A.I."/>
            <person name="Morshed G."/>
            <person name="Roy S."/>
            <person name="Uddin K.S."/>
            <person name="Rabeya T."/>
            <person name="Hossain A.S."/>
            <person name="Chowdhury A."/>
            <person name="Snigdha A.R."/>
            <person name="Mortoza M.S."/>
            <person name="Matin S.A."/>
            <person name="Hoque S.M.E."/>
            <person name="Islam M.K."/>
            <person name="Roy D.K."/>
            <person name="Haider R."/>
            <person name="Moosa M.M."/>
            <person name="Elias S.M."/>
            <person name="Hasan A.M."/>
            <person name="Jahan S."/>
            <person name="Shafiuddin M."/>
            <person name="Mahmood N."/>
            <person name="Shommy N.S."/>
        </authorList>
    </citation>
    <scope>NUCLEOTIDE SEQUENCE [LARGE SCALE GENOMIC DNA]</scope>
    <source>
        <strain evidence="2">cv. O-4</strain>
    </source>
</reference>
<sequence length="33" mass="3967">MEVKMEVKMTVEMMELKSVVLTNLTRTRLFKSY</sequence>
<proteinExistence type="predicted"/>
<protein>
    <submittedName>
        <fullName evidence="1">Uncharacterized protein</fullName>
    </submittedName>
</protein>
<dbReference type="EMBL" id="AWUE01019001">
    <property type="protein sequence ID" value="OMO77115.1"/>
    <property type="molecule type" value="Genomic_DNA"/>
</dbReference>
<keyword evidence="2" id="KW-1185">Reference proteome</keyword>
<dbReference type="Proteomes" id="UP000187203">
    <property type="component" value="Unassembled WGS sequence"/>
</dbReference>
<dbReference type="AlphaFoldDB" id="A0A1R3I3E4"/>
<organism evidence="1 2">
    <name type="scientific">Corchorus olitorius</name>
    <dbReference type="NCBI Taxonomy" id="93759"/>
    <lineage>
        <taxon>Eukaryota</taxon>
        <taxon>Viridiplantae</taxon>
        <taxon>Streptophyta</taxon>
        <taxon>Embryophyta</taxon>
        <taxon>Tracheophyta</taxon>
        <taxon>Spermatophyta</taxon>
        <taxon>Magnoliopsida</taxon>
        <taxon>eudicotyledons</taxon>
        <taxon>Gunneridae</taxon>
        <taxon>Pentapetalae</taxon>
        <taxon>rosids</taxon>
        <taxon>malvids</taxon>
        <taxon>Malvales</taxon>
        <taxon>Malvaceae</taxon>
        <taxon>Grewioideae</taxon>
        <taxon>Apeibeae</taxon>
        <taxon>Corchorus</taxon>
    </lineage>
</organism>